<proteinExistence type="predicted"/>
<protein>
    <recommendedName>
        <fullName evidence="3">Glycosyltransferase family 1 protein</fullName>
    </recommendedName>
</protein>
<dbReference type="OrthoDB" id="426882at2759"/>
<dbReference type="SUPFAM" id="SSF53756">
    <property type="entry name" value="UDP-Glycosyltransferase/glycogen phosphorylase"/>
    <property type="match status" value="1"/>
</dbReference>
<evidence type="ECO:0000313" key="2">
    <source>
        <dbReference type="Proteomes" id="UP000070544"/>
    </source>
</evidence>
<name>A0A139AR76_GONPJ</name>
<keyword evidence="2" id="KW-1185">Reference proteome</keyword>
<accession>A0A139AR76</accession>
<dbReference type="AlphaFoldDB" id="A0A139AR76"/>
<sequence length="277" mass="29980">MSLKSDFMGEKSQIILQQVKEGEVSAYRAGDLVLTVSDEDAARVQQISHVSADVVEQLPFTEEIGEPSLVPFKDRTGVVFVGSGHNGNVEVVDSLIKDIMPLLCARIPNVTLHLVGSPKWIKMAQGKPCVHGTGEVDSVLPFLQTSRVFLNPMVNMGSGISTKSFLALAHGLPIVTTKHGLRGLCYKKRTCPGVSVGNDATTFAAEVEKLYTSEEIWQRASGDARKFAQENISVESVAKKESRLKGMLRSLGMAGCAKANSDGPSWLSRPNNWVGRL</sequence>
<gene>
    <name evidence="1" type="ORF">M427DRAFT_67346</name>
</gene>
<evidence type="ECO:0000313" key="1">
    <source>
        <dbReference type="EMBL" id="KXS19229.1"/>
    </source>
</evidence>
<dbReference type="Pfam" id="PF13692">
    <property type="entry name" value="Glyco_trans_1_4"/>
    <property type="match status" value="1"/>
</dbReference>
<dbReference type="STRING" id="1344416.A0A139AR76"/>
<dbReference type="Proteomes" id="UP000070544">
    <property type="component" value="Unassembled WGS sequence"/>
</dbReference>
<organism evidence="1 2">
    <name type="scientific">Gonapodya prolifera (strain JEL478)</name>
    <name type="common">Monoblepharis prolifera</name>
    <dbReference type="NCBI Taxonomy" id="1344416"/>
    <lineage>
        <taxon>Eukaryota</taxon>
        <taxon>Fungi</taxon>
        <taxon>Fungi incertae sedis</taxon>
        <taxon>Chytridiomycota</taxon>
        <taxon>Chytridiomycota incertae sedis</taxon>
        <taxon>Monoblepharidomycetes</taxon>
        <taxon>Monoblepharidales</taxon>
        <taxon>Gonapodyaceae</taxon>
        <taxon>Gonapodya</taxon>
    </lineage>
</organism>
<dbReference type="Gene3D" id="3.40.50.2000">
    <property type="entry name" value="Glycogen Phosphorylase B"/>
    <property type="match status" value="1"/>
</dbReference>
<dbReference type="EMBL" id="KQ965739">
    <property type="protein sequence ID" value="KXS19229.1"/>
    <property type="molecule type" value="Genomic_DNA"/>
</dbReference>
<evidence type="ECO:0008006" key="3">
    <source>
        <dbReference type="Google" id="ProtNLM"/>
    </source>
</evidence>
<reference evidence="1 2" key="1">
    <citation type="journal article" date="2015" name="Genome Biol. Evol.">
        <title>Phylogenomic analyses indicate that early fungi evolved digesting cell walls of algal ancestors of land plants.</title>
        <authorList>
            <person name="Chang Y."/>
            <person name="Wang S."/>
            <person name="Sekimoto S."/>
            <person name="Aerts A.L."/>
            <person name="Choi C."/>
            <person name="Clum A."/>
            <person name="LaButti K.M."/>
            <person name="Lindquist E.A."/>
            <person name="Yee Ngan C."/>
            <person name="Ohm R.A."/>
            <person name="Salamov A.A."/>
            <person name="Grigoriev I.V."/>
            <person name="Spatafora J.W."/>
            <person name="Berbee M.L."/>
        </authorList>
    </citation>
    <scope>NUCLEOTIDE SEQUENCE [LARGE SCALE GENOMIC DNA]</scope>
    <source>
        <strain evidence="1 2">JEL478</strain>
    </source>
</reference>